<dbReference type="Proteomes" id="UP000009138">
    <property type="component" value="Unassembled WGS sequence"/>
</dbReference>
<dbReference type="PANTHER" id="PTHR31635:SF196">
    <property type="entry name" value="REVERSE TRANSCRIPTASE DOMAIN-CONTAINING PROTEIN-RELATED"/>
    <property type="match status" value="1"/>
</dbReference>
<dbReference type="eggNOG" id="KOG1075">
    <property type="taxonomic scope" value="Eukaryota"/>
</dbReference>
<proteinExistence type="predicted"/>
<reference evidence="2 3" key="1">
    <citation type="journal article" date="2009" name="PLoS Genet.">
        <title>Genomic analysis of the basal lineage fungus Rhizopus oryzae reveals a whole-genome duplication.</title>
        <authorList>
            <person name="Ma L.-J."/>
            <person name="Ibrahim A.S."/>
            <person name="Skory C."/>
            <person name="Grabherr M.G."/>
            <person name="Burger G."/>
            <person name="Butler M."/>
            <person name="Elias M."/>
            <person name="Idnurm A."/>
            <person name="Lang B.F."/>
            <person name="Sone T."/>
            <person name="Abe A."/>
            <person name="Calvo S.E."/>
            <person name="Corrochano L.M."/>
            <person name="Engels R."/>
            <person name="Fu J."/>
            <person name="Hansberg W."/>
            <person name="Kim J.-M."/>
            <person name="Kodira C.D."/>
            <person name="Koehrsen M.J."/>
            <person name="Liu B."/>
            <person name="Miranda-Saavedra D."/>
            <person name="O'Leary S."/>
            <person name="Ortiz-Castellanos L."/>
            <person name="Poulter R."/>
            <person name="Rodriguez-Romero J."/>
            <person name="Ruiz-Herrera J."/>
            <person name="Shen Y.-Q."/>
            <person name="Zeng Q."/>
            <person name="Galagan J."/>
            <person name="Birren B.W."/>
            <person name="Cuomo C.A."/>
            <person name="Wickes B.L."/>
        </authorList>
    </citation>
    <scope>NUCLEOTIDE SEQUENCE [LARGE SCALE GENOMIC DNA]</scope>
    <source>
        <strain evidence="3">RA 99-880 / ATCC MYA-4621 / FGSC 9543 / NRRL 43880</strain>
    </source>
</reference>
<dbReference type="VEuPathDB" id="FungiDB:RO3G_00976"/>
<dbReference type="EMBL" id="CH476732">
    <property type="protein sequence ID" value="EIE76272.1"/>
    <property type="molecule type" value="Genomic_DNA"/>
</dbReference>
<dbReference type="RefSeq" id="XP_067511668.1">
    <property type="nucleotide sequence ID" value="XM_067655567.1"/>
</dbReference>
<evidence type="ECO:0000259" key="1">
    <source>
        <dbReference type="Pfam" id="PF00078"/>
    </source>
</evidence>
<dbReference type="AlphaFoldDB" id="I1BJ92"/>
<dbReference type="InParanoid" id="I1BJ92"/>
<gene>
    <name evidence="2" type="ORF">RO3G_00976</name>
</gene>
<dbReference type="PANTHER" id="PTHR31635">
    <property type="entry name" value="REVERSE TRANSCRIPTASE DOMAIN-CONTAINING PROTEIN-RELATED"/>
    <property type="match status" value="1"/>
</dbReference>
<sequence length="435" mass="50051">MVINYVDADVEFLNPHWPDNILLQVTCKVGFVDNTGPGLWHANPIYTSNKGYRQRLDFMLMRLYYQEIANSILPPQDLWDLVKLKVKQFTKSFGKHYGDWRKQQILALQRKRQHLLRSSFPPALLATHLLRVEQQIQALQQKVTSITILKAERTYRERGEMDTGYLKLSAMARVVQRSITRLWDPDNGDICSSRTQMLDVTQKFYTKLHSPEPVCSSALDTMVSNIPSSCRLSKDDSEFIASSFLLDEILDQTSRSPKISSPGTDGLSYAFLKLIFKHPKYSDLIGRVYNDAIPSSLFPQSWLQTCVCLLSKKGDLTRLQNWRPITLIKCDAKIFTRLLNARMVTIIPPLISPWQTGFMKERFIADNGALAQIVIEQASLRNSDEIGLLCDQEKVYNRVHPTYLQAVLNRYGFPNKFNFANTNLFYNTYMCVKIT</sequence>
<dbReference type="GeneID" id="93607948"/>
<keyword evidence="3" id="KW-1185">Reference proteome</keyword>
<organism evidence="2 3">
    <name type="scientific">Rhizopus delemar (strain RA 99-880 / ATCC MYA-4621 / FGSC 9543 / NRRL 43880)</name>
    <name type="common">Mucormycosis agent</name>
    <name type="synonym">Rhizopus arrhizus var. delemar</name>
    <dbReference type="NCBI Taxonomy" id="246409"/>
    <lineage>
        <taxon>Eukaryota</taxon>
        <taxon>Fungi</taxon>
        <taxon>Fungi incertae sedis</taxon>
        <taxon>Mucoromycota</taxon>
        <taxon>Mucoromycotina</taxon>
        <taxon>Mucoromycetes</taxon>
        <taxon>Mucorales</taxon>
        <taxon>Mucorineae</taxon>
        <taxon>Rhizopodaceae</taxon>
        <taxon>Rhizopus</taxon>
    </lineage>
</organism>
<dbReference type="Pfam" id="PF00078">
    <property type="entry name" value="RVT_1"/>
    <property type="match status" value="1"/>
</dbReference>
<evidence type="ECO:0000313" key="2">
    <source>
        <dbReference type="EMBL" id="EIE76272.1"/>
    </source>
</evidence>
<protein>
    <recommendedName>
        <fullName evidence="1">Reverse transcriptase domain-containing protein</fullName>
    </recommendedName>
</protein>
<dbReference type="STRING" id="246409.I1BJ92"/>
<feature type="domain" description="Reverse transcriptase" evidence="1">
    <location>
        <begin position="312"/>
        <end position="416"/>
    </location>
</feature>
<name>I1BJ92_RHIO9</name>
<accession>I1BJ92</accession>
<dbReference type="InterPro" id="IPR000477">
    <property type="entry name" value="RT_dom"/>
</dbReference>
<evidence type="ECO:0000313" key="3">
    <source>
        <dbReference type="Proteomes" id="UP000009138"/>
    </source>
</evidence>
<dbReference type="OMA" id="FLAVXAR"/>